<protein>
    <submittedName>
        <fullName evidence="2">Uncharacterized protein</fullName>
    </submittedName>
</protein>
<evidence type="ECO:0000256" key="1">
    <source>
        <dbReference type="SAM" id="Phobius"/>
    </source>
</evidence>
<evidence type="ECO:0000313" key="2">
    <source>
        <dbReference type="EMBL" id="QCD79178.1"/>
    </source>
</evidence>
<keyword evidence="1" id="KW-0812">Transmembrane</keyword>
<feature type="transmembrane region" description="Helical" evidence="1">
    <location>
        <begin position="47"/>
        <end position="67"/>
    </location>
</feature>
<accession>A0A4D6KND9</accession>
<sequence>MNMKGFGNLSANGEKEGVILINPYRQVAHQRWSLFLFWLELPGSDEFLPDGTTLFVFCLVVLMLFVWESIWFPKLMCVASIEYLVGLKSIEIWEKGVEICRRYEEAWFMQALIPRLAASKAPPGDSKARGCSMKFSDTAILGSEDVVP</sequence>
<name>A0A4D6KND9_VIGUN</name>
<reference evidence="2 3" key="1">
    <citation type="submission" date="2019-04" db="EMBL/GenBank/DDBJ databases">
        <title>An improved genome assembly and genetic linkage map for asparagus bean, Vigna unguiculata ssp. sesquipedialis.</title>
        <authorList>
            <person name="Xia Q."/>
            <person name="Zhang R."/>
            <person name="Dong Y."/>
        </authorList>
    </citation>
    <scope>NUCLEOTIDE SEQUENCE [LARGE SCALE GENOMIC DNA]</scope>
    <source>
        <tissue evidence="2">Leaf</tissue>
    </source>
</reference>
<dbReference type="Proteomes" id="UP000501690">
    <property type="component" value="Linkage Group LG1"/>
</dbReference>
<proteinExistence type="predicted"/>
<keyword evidence="1" id="KW-1133">Transmembrane helix</keyword>
<dbReference type="AlphaFoldDB" id="A0A4D6KND9"/>
<gene>
    <name evidence="2" type="ORF">DEO72_LG1g2817</name>
</gene>
<dbReference type="EMBL" id="CP039345">
    <property type="protein sequence ID" value="QCD79178.1"/>
    <property type="molecule type" value="Genomic_DNA"/>
</dbReference>
<keyword evidence="1" id="KW-0472">Membrane</keyword>
<organism evidence="2 3">
    <name type="scientific">Vigna unguiculata</name>
    <name type="common">Cowpea</name>
    <dbReference type="NCBI Taxonomy" id="3917"/>
    <lineage>
        <taxon>Eukaryota</taxon>
        <taxon>Viridiplantae</taxon>
        <taxon>Streptophyta</taxon>
        <taxon>Embryophyta</taxon>
        <taxon>Tracheophyta</taxon>
        <taxon>Spermatophyta</taxon>
        <taxon>Magnoliopsida</taxon>
        <taxon>eudicotyledons</taxon>
        <taxon>Gunneridae</taxon>
        <taxon>Pentapetalae</taxon>
        <taxon>rosids</taxon>
        <taxon>fabids</taxon>
        <taxon>Fabales</taxon>
        <taxon>Fabaceae</taxon>
        <taxon>Papilionoideae</taxon>
        <taxon>50 kb inversion clade</taxon>
        <taxon>NPAAA clade</taxon>
        <taxon>indigoferoid/millettioid clade</taxon>
        <taxon>Phaseoleae</taxon>
        <taxon>Vigna</taxon>
    </lineage>
</organism>
<keyword evidence="3" id="KW-1185">Reference proteome</keyword>
<evidence type="ECO:0000313" key="3">
    <source>
        <dbReference type="Proteomes" id="UP000501690"/>
    </source>
</evidence>